<name>Q5DN76_9CAUD</name>
<gene>
    <name evidence="1" type="ORF">JL001p29</name>
</gene>
<keyword evidence="2" id="KW-1185">Reference proteome</keyword>
<accession>Q5DN76</accession>
<sequence>MSVDRFKDWLREAEPGDQIMYMQADYAGRRPEVARFFMDAAEEGKVFLFQKKVREGVYNYFARRVKPSTGKALKPWRED</sequence>
<protein>
    <submittedName>
        <fullName evidence="1">Gp29</fullName>
    </submittedName>
</protein>
<dbReference type="RefSeq" id="YP_223953.1">
    <property type="nucleotide sequence ID" value="NC_006938.1"/>
</dbReference>
<proteinExistence type="predicted"/>
<dbReference type="EMBL" id="AY576273">
    <property type="protein sequence ID" value="AAT69505.1"/>
    <property type="molecule type" value="Genomic_DNA"/>
</dbReference>
<dbReference type="KEGG" id="vg:3342350"/>
<dbReference type="GeneID" id="3342350"/>
<reference evidence="1 2" key="1">
    <citation type="journal article" date="2005" name="Appl. Environ. Microbiol.">
        <title>Genomic analysis of bacteriophage PhiJL001: insights into its interaction with a sponge-associated alpha-proteobacterium.</title>
        <authorList>
            <person name="Lohr J.E."/>
            <person name="Chen F."/>
            <person name="Hill R.T."/>
        </authorList>
    </citation>
    <scope>NUCLEOTIDE SEQUENCE</scope>
</reference>
<dbReference type="Proteomes" id="UP000000993">
    <property type="component" value="Segment"/>
</dbReference>
<organism evidence="1 2">
    <name type="scientific">Alphaproteobacteria phage PhiJL001</name>
    <dbReference type="NCBI Taxonomy" id="2681607"/>
    <lineage>
        <taxon>Viruses</taxon>
        <taxon>Duplodnaviria</taxon>
        <taxon>Heunggongvirae</taxon>
        <taxon>Uroviricota</taxon>
        <taxon>Caudoviricetes</taxon>
        <taxon>Mesyanzhinovviridae</taxon>
        <taxon>Keylargovirus</taxon>
        <taxon>Keylargovirus JL001</taxon>
    </lineage>
</organism>
<evidence type="ECO:0000313" key="1">
    <source>
        <dbReference type="EMBL" id="AAT69505.1"/>
    </source>
</evidence>
<evidence type="ECO:0000313" key="2">
    <source>
        <dbReference type="Proteomes" id="UP000000993"/>
    </source>
</evidence>